<organism evidence="1 2">
    <name type="scientific">Bifidobacterium boum</name>
    <dbReference type="NCBI Taxonomy" id="78343"/>
    <lineage>
        <taxon>Bacteria</taxon>
        <taxon>Bacillati</taxon>
        <taxon>Actinomycetota</taxon>
        <taxon>Actinomycetes</taxon>
        <taxon>Bifidobacteriales</taxon>
        <taxon>Bifidobacteriaceae</taxon>
        <taxon>Bifidobacterium</taxon>
    </lineage>
</organism>
<proteinExistence type="predicted"/>
<sequence length="70" mass="8323">MTETDGLEKYTWHVGELTFDSDDPDNPPHLSEAECEWIFNEIQRRNKMRKPWSESELEAEYKRLHAEGKA</sequence>
<dbReference type="EMBL" id="JGYQ01000007">
    <property type="protein sequence ID" value="KFI48497.1"/>
    <property type="molecule type" value="Genomic_DNA"/>
</dbReference>
<dbReference type="Proteomes" id="UP000029093">
    <property type="component" value="Unassembled WGS sequence"/>
</dbReference>
<reference evidence="1 2" key="1">
    <citation type="submission" date="2014-03" db="EMBL/GenBank/DDBJ databases">
        <title>Genomics of Bifidobacteria.</title>
        <authorList>
            <person name="Ventura M."/>
            <person name="Milani C."/>
            <person name="Lugli G.A."/>
        </authorList>
    </citation>
    <scope>NUCLEOTIDE SEQUENCE [LARGE SCALE GENOMIC DNA]</scope>
    <source>
        <strain evidence="1 2">LMG 10736</strain>
    </source>
</reference>
<dbReference type="AlphaFoldDB" id="A0A086ZPP7"/>
<dbReference type="GeneID" id="303203787"/>
<protein>
    <submittedName>
        <fullName evidence="1">Uncharacterized protein</fullName>
    </submittedName>
</protein>
<keyword evidence="2" id="KW-1185">Reference proteome</keyword>
<name>A0A086ZPP7_9BIFI</name>
<gene>
    <name evidence="1" type="ORF">BBOU_0626</name>
</gene>
<evidence type="ECO:0000313" key="2">
    <source>
        <dbReference type="Proteomes" id="UP000029093"/>
    </source>
</evidence>
<comment type="caution">
    <text evidence="1">The sequence shown here is derived from an EMBL/GenBank/DDBJ whole genome shotgun (WGS) entry which is preliminary data.</text>
</comment>
<dbReference type="RefSeq" id="WP_026502709.1">
    <property type="nucleotide sequence ID" value="NZ_JGYQ01000007.1"/>
</dbReference>
<dbReference type="OrthoDB" id="9876997at2"/>
<accession>A0A086ZPP7</accession>
<evidence type="ECO:0000313" key="1">
    <source>
        <dbReference type="EMBL" id="KFI48497.1"/>
    </source>
</evidence>